<gene>
    <name evidence="7" type="primary">psaM</name>
    <name evidence="8" type="synonym">psaM'</name>
    <name evidence="7" type="ordered locus">Heak293_Cp013</name>
    <name evidence="8" type="ordered locus">Heak293_Cp055</name>
</gene>
<evidence type="ECO:0000313" key="8">
    <source>
        <dbReference type="EMBL" id="ABV65962.1"/>
    </source>
</evidence>
<dbReference type="SUPFAM" id="SSF81548">
    <property type="entry name" value="Subunit XII of photosystem I reaction centre, PsaM"/>
    <property type="match status" value="1"/>
</dbReference>
<dbReference type="AlphaFoldDB" id="B2XT22"/>
<evidence type="ECO:0000256" key="5">
    <source>
        <dbReference type="ARBA" id="ARBA00023078"/>
    </source>
</evidence>
<keyword evidence="4" id="KW-1133">Transmembrane helix</keyword>
<evidence type="ECO:0000256" key="6">
    <source>
        <dbReference type="ARBA" id="ARBA00023136"/>
    </source>
</evidence>
<evidence type="ECO:0000256" key="1">
    <source>
        <dbReference type="ARBA" id="ARBA00022531"/>
    </source>
</evidence>
<protein>
    <submittedName>
        <fullName evidence="7">Photosystem I reaction center subunit M</fullName>
    </submittedName>
</protein>
<accession>B2XT22</accession>
<dbReference type="EMBL" id="EU168190">
    <property type="protein sequence ID" value="ABV65962.1"/>
    <property type="molecule type" value="Genomic_DNA"/>
</dbReference>
<dbReference type="RefSeq" id="YP_001936314.1">
    <property type="nucleotide sequence ID" value="NC_010772.1"/>
</dbReference>
<geneLocation type="chloroplast" evidence="7"/>
<dbReference type="RefSeq" id="YP_001936356.1">
    <property type="nucleotide sequence ID" value="NC_010772.1"/>
</dbReference>
<keyword evidence="7" id="KW-0150">Chloroplast</keyword>
<organism evidence="7">
    <name type="scientific">Heterosigma akashiwo</name>
    <name type="common">Chromophytic alga</name>
    <name type="synonym">Heterosigma carterae</name>
    <dbReference type="NCBI Taxonomy" id="2829"/>
    <lineage>
        <taxon>Eukaryota</taxon>
        <taxon>Sar</taxon>
        <taxon>Stramenopiles</taxon>
        <taxon>Ochrophyta</taxon>
        <taxon>Raphidophyceae</taxon>
        <taxon>Chattonellales</taxon>
        <taxon>Chattonellaceae</taxon>
        <taxon>Heterosigma</taxon>
    </lineage>
</organism>
<evidence type="ECO:0000256" key="4">
    <source>
        <dbReference type="ARBA" id="ARBA00022989"/>
    </source>
</evidence>
<keyword evidence="3" id="KW-0603">Photosystem I</keyword>
<name>B2XT22_HETAK</name>
<evidence type="ECO:0000256" key="3">
    <source>
        <dbReference type="ARBA" id="ARBA00022836"/>
    </source>
</evidence>
<dbReference type="GO" id="GO:0009522">
    <property type="term" value="C:photosystem I"/>
    <property type="evidence" value="ECO:0007669"/>
    <property type="project" value="UniProtKB-KW"/>
</dbReference>
<reference evidence="7" key="1">
    <citation type="journal article" date="2008" name="BMC Genomics">
        <title>Chloroplast genome sequencing analysis of Heterosigma akashiwo CCMP452 (West Atlantic) and NIES293 (West Pacific) strains.</title>
        <authorList>
            <person name="Cattolico R.A."/>
            <person name="Jacobs M.A."/>
            <person name="Zhou Y."/>
            <person name="Chang J."/>
            <person name="Duplessis M."/>
            <person name="Lybrand T."/>
            <person name="McKay J."/>
            <person name="Ong H.C."/>
            <person name="Sims E."/>
            <person name="Rocap G."/>
        </authorList>
    </citation>
    <scope>NUCLEOTIDE SEQUENCE [LARGE SCALE GENOMIC DNA]</scope>
    <source>
        <strain evidence="7">NIES 293</strain>
    </source>
</reference>
<dbReference type="InterPro" id="IPR010010">
    <property type="entry name" value="PSI_PsaM"/>
</dbReference>
<keyword evidence="1" id="KW-0602">Photosynthesis</keyword>
<evidence type="ECO:0000256" key="2">
    <source>
        <dbReference type="ARBA" id="ARBA00022692"/>
    </source>
</evidence>
<dbReference type="NCBIfam" id="TIGR03053">
    <property type="entry name" value="PS_I_psaM"/>
    <property type="match status" value="1"/>
</dbReference>
<evidence type="ECO:0000313" key="7">
    <source>
        <dbReference type="EMBL" id="ABV65920.1"/>
    </source>
</evidence>
<dbReference type="GeneID" id="6335542"/>
<dbReference type="GeneID" id="6335601"/>
<dbReference type="InterPro" id="IPR037279">
    <property type="entry name" value="PSI_PsaM_sf"/>
</dbReference>
<proteinExistence type="predicted"/>
<dbReference type="EMBL" id="EU168190">
    <property type="protein sequence ID" value="ABV65920.1"/>
    <property type="molecule type" value="Genomic_DNA"/>
</dbReference>
<keyword evidence="2" id="KW-0812">Transmembrane</keyword>
<keyword evidence="7" id="KW-0934">Plastid</keyword>
<keyword evidence="5" id="KW-0793">Thylakoid</keyword>
<keyword evidence="6" id="KW-0472">Membrane</keyword>
<dbReference type="GO" id="GO:0015979">
    <property type="term" value="P:photosynthesis"/>
    <property type="evidence" value="ECO:0007669"/>
    <property type="project" value="UniProtKB-KW"/>
</dbReference>
<sequence length="29" mass="3126">MTDNNIAVALLAALFTLFLTVKLGLDLYA</sequence>